<evidence type="ECO:0000256" key="1">
    <source>
        <dbReference type="ARBA" id="ARBA00022737"/>
    </source>
</evidence>
<evidence type="ECO:0000313" key="5">
    <source>
        <dbReference type="EMBL" id="RDV28184.1"/>
    </source>
</evidence>
<dbReference type="Pfam" id="PF13432">
    <property type="entry name" value="TPR_16"/>
    <property type="match status" value="1"/>
</dbReference>
<organism evidence="5 6">
    <name type="scientific">Alteromonas aestuariivivens</name>
    <dbReference type="NCBI Taxonomy" id="1938339"/>
    <lineage>
        <taxon>Bacteria</taxon>
        <taxon>Pseudomonadati</taxon>
        <taxon>Pseudomonadota</taxon>
        <taxon>Gammaproteobacteria</taxon>
        <taxon>Alteromonadales</taxon>
        <taxon>Alteromonadaceae</taxon>
        <taxon>Alteromonas/Salinimonas group</taxon>
        <taxon>Alteromonas</taxon>
    </lineage>
</organism>
<feature type="signal peptide" evidence="4">
    <location>
        <begin position="1"/>
        <end position="22"/>
    </location>
</feature>
<evidence type="ECO:0000313" key="6">
    <source>
        <dbReference type="Proteomes" id="UP000256561"/>
    </source>
</evidence>
<name>A0A3D8MCD4_9ALTE</name>
<dbReference type="PANTHER" id="PTHR44858">
    <property type="entry name" value="TETRATRICOPEPTIDE REPEAT PROTEIN 6"/>
    <property type="match status" value="1"/>
</dbReference>
<feature type="repeat" description="TPR" evidence="3">
    <location>
        <begin position="93"/>
        <end position="126"/>
    </location>
</feature>
<evidence type="ECO:0000256" key="3">
    <source>
        <dbReference type="PROSITE-ProRule" id="PRU00339"/>
    </source>
</evidence>
<dbReference type="PROSITE" id="PS50005">
    <property type="entry name" value="TPR"/>
    <property type="match status" value="2"/>
</dbReference>
<dbReference type="RefSeq" id="WP_115592142.1">
    <property type="nucleotide sequence ID" value="NZ_QRHA01000002.1"/>
</dbReference>
<keyword evidence="2 3" id="KW-0802">TPR repeat</keyword>
<keyword evidence="4" id="KW-0732">Signal</keyword>
<dbReference type="PANTHER" id="PTHR44858:SF1">
    <property type="entry name" value="UDP-N-ACETYLGLUCOSAMINE--PEPTIDE N-ACETYLGLUCOSAMINYLTRANSFERASE SPINDLY-RELATED"/>
    <property type="match status" value="1"/>
</dbReference>
<protein>
    <submittedName>
        <fullName evidence="5">Tetratricopeptide repeat protein</fullName>
    </submittedName>
</protein>
<dbReference type="Proteomes" id="UP000256561">
    <property type="component" value="Unassembled WGS sequence"/>
</dbReference>
<dbReference type="SMART" id="SM00028">
    <property type="entry name" value="TPR"/>
    <property type="match status" value="3"/>
</dbReference>
<dbReference type="SUPFAM" id="SSF48452">
    <property type="entry name" value="TPR-like"/>
    <property type="match status" value="1"/>
</dbReference>
<dbReference type="AlphaFoldDB" id="A0A3D8MCD4"/>
<comment type="caution">
    <text evidence="5">The sequence shown here is derived from an EMBL/GenBank/DDBJ whole genome shotgun (WGS) entry which is preliminary data.</text>
</comment>
<feature type="chain" id="PRO_5017634451" evidence="4">
    <location>
        <begin position="23"/>
        <end position="235"/>
    </location>
</feature>
<accession>A0A3D8MCD4</accession>
<proteinExistence type="predicted"/>
<keyword evidence="6" id="KW-1185">Reference proteome</keyword>
<dbReference type="EMBL" id="QRHA01000002">
    <property type="protein sequence ID" value="RDV28184.1"/>
    <property type="molecule type" value="Genomic_DNA"/>
</dbReference>
<dbReference type="Gene3D" id="1.25.40.10">
    <property type="entry name" value="Tetratricopeptide repeat domain"/>
    <property type="match status" value="1"/>
</dbReference>
<sequence length="235" mass="25605">MKISKPLLLATIIGLLAGCASTSEEQAGLEHAVNKVQPTPEQPSLNRFAQNRKSLPSSADGKLSAALQAFSGQEYAEALSTVTGLIAVCSDCSNLYVLQGDIYQAMEQTQDSAAAWLKAVAVNPDNYQAHTRLGQWYRQQGDFEQALNHYQAAQSAWPEFAPLYLNRGILYDLYLGDKAAALADYTRYQQLKSAGAEEFLQSDSGKQLARWQAQLNRQLTEAATDDQSQVAPGGK</sequence>
<dbReference type="InterPro" id="IPR019734">
    <property type="entry name" value="TPR_rpt"/>
</dbReference>
<dbReference type="OrthoDB" id="255821at2"/>
<reference evidence="6" key="1">
    <citation type="submission" date="2018-08" db="EMBL/GenBank/DDBJ databases">
        <authorList>
            <person name="Zhang J."/>
            <person name="Du Z.-J."/>
        </authorList>
    </citation>
    <scope>NUCLEOTIDE SEQUENCE [LARGE SCALE GENOMIC DNA]</scope>
    <source>
        <strain evidence="6">KCTC 52655</strain>
    </source>
</reference>
<feature type="repeat" description="TPR" evidence="3">
    <location>
        <begin position="127"/>
        <end position="160"/>
    </location>
</feature>
<dbReference type="PROSITE" id="PS51257">
    <property type="entry name" value="PROKAR_LIPOPROTEIN"/>
    <property type="match status" value="1"/>
</dbReference>
<dbReference type="InterPro" id="IPR050498">
    <property type="entry name" value="Ycf3"/>
</dbReference>
<dbReference type="InterPro" id="IPR011990">
    <property type="entry name" value="TPR-like_helical_dom_sf"/>
</dbReference>
<gene>
    <name evidence="5" type="ORF">DXV75_04300</name>
</gene>
<evidence type="ECO:0000256" key="4">
    <source>
        <dbReference type="SAM" id="SignalP"/>
    </source>
</evidence>
<keyword evidence="1" id="KW-0677">Repeat</keyword>
<evidence type="ECO:0000256" key="2">
    <source>
        <dbReference type="ARBA" id="ARBA00022803"/>
    </source>
</evidence>